<evidence type="ECO:0000313" key="10">
    <source>
        <dbReference type="EMBL" id="SFR44203.1"/>
    </source>
</evidence>
<evidence type="ECO:0000256" key="4">
    <source>
        <dbReference type="ARBA" id="ARBA00022692"/>
    </source>
</evidence>
<dbReference type="InterPro" id="IPR046806">
    <property type="entry name" value="MrpA_C/MbhE"/>
</dbReference>
<evidence type="ECO:0000259" key="8">
    <source>
        <dbReference type="Pfam" id="PF13244"/>
    </source>
</evidence>
<evidence type="ECO:0000313" key="11">
    <source>
        <dbReference type="Proteomes" id="UP000198932"/>
    </source>
</evidence>
<dbReference type="Gene3D" id="1.20.120.1200">
    <property type="entry name" value="NADH-ubiquinone/plastoquinone oxidoreductase chain 6, subunit NuoJ"/>
    <property type="match status" value="1"/>
</dbReference>
<dbReference type="InterPro" id="IPR042106">
    <property type="entry name" value="Nuo/plastoQ_OxRdtase_6_NuoJ"/>
</dbReference>
<keyword evidence="4 7" id="KW-0812">Transmembrane</keyword>
<evidence type="ECO:0000256" key="7">
    <source>
        <dbReference type="SAM" id="Phobius"/>
    </source>
</evidence>
<feature type="transmembrane region" description="Helical" evidence="7">
    <location>
        <begin position="93"/>
        <end position="113"/>
    </location>
</feature>
<dbReference type="Pfam" id="PF20501">
    <property type="entry name" value="MbhE"/>
    <property type="match status" value="1"/>
</dbReference>
<keyword evidence="2" id="KW-0813">Transport</keyword>
<dbReference type="PANTHER" id="PTHR43373:SF1">
    <property type="entry name" value="NA(+)_H(+) ANTIPORTER SUBUNIT A"/>
    <property type="match status" value="1"/>
</dbReference>
<organism evidence="10 11">
    <name type="scientific">Halorubrum sodomense</name>
    <dbReference type="NCBI Taxonomy" id="35743"/>
    <lineage>
        <taxon>Archaea</taxon>
        <taxon>Methanobacteriati</taxon>
        <taxon>Methanobacteriota</taxon>
        <taxon>Stenosarchaea group</taxon>
        <taxon>Halobacteria</taxon>
        <taxon>Halobacteriales</taxon>
        <taxon>Haloferacaceae</taxon>
        <taxon>Halorubrum</taxon>
    </lineage>
</organism>
<dbReference type="AlphaFoldDB" id="A0A1I6GPP8"/>
<dbReference type="PANTHER" id="PTHR43373">
    <property type="entry name" value="NA(+)/H(+) ANTIPORTER SUBUNIT"/>
    <property type="match status" value="1"/>
</dbReference>
<evidence type="ECO:0000256" key="2">
    <source>
        <dbReference type="ARBA" id="ARBA00022448"/>
    </source>
</evidence>
<evidence type="ECO:0000256" key="5">
    <source>
        <dbReference type="ARBA" id="ARBA00022989"/>
    </source>
</evidence>
<keyword evidence="5 7" id="KW-1133">Transmembrane helix</keyword>
<proteinExistence type="predicted"/>
<evidence type="ECO:0000256" key="6">
    <source>
        <dbReference type="ARBA" id="ARBA00023136"/>
    </source>
</evidence>
<keyword evidence="3" id="KW-1003">Cell membrane</keyword>
<evidence type="ECO:0000259" key="9">
    <source>
        <dbReference type="Pfam" id="PF20501"/>
    </source>
</evidence>
<dbReference type="Pfam" id="PF13244">
    <property type="entry name" value="MbhD"/>
    <property type="match status" value="1"/>
</dbReference>
<feature type="transmembrane region" description="Helical" evidence="7">
    <location>
        <begin position="30"/>
        <end position="48"/>
    </location>
</feature>
<dbReference type="RefSeq" id="WP_092921453.1">
    <property type="nucleotide sequence ID" value="NZ_FOYN01000003.1"/>
</dbReference>
<comment type="subcellular location">
    <subcellularLocation>
        <location evidence="1">Cell membrane</location>
        <topology evidence="1">Multi-pass membrane protein</topology>
    </subcellularLocation>
</comment>
<reference evidence="11" key="1">
    <citation type="submission" date="2016-10" db="EMBL/GenBank/DDBJ databases">
        <authorList>
            <person name="Varghese N."/>
            <person name="Submissions S."/>
        </authorList>
    </citation>
    <scope>NUCLEOTIDE SEQUENCE [LARGE SCALE GENOMIC DNA]</scope>
    <source>
        <strain evidence="11">RD 26</strain>
    </source>
</reference>
<sequence>MPITLVEAALLTFVLGCALGAALLEDTLAAVMAFAAYSLGVSVLWLVLQAPDVGLTEAAVGAGIMTVLFLLALSNTVSPDADRLFEPIRWRTVALVGGFVLLIGATVPALPAIGDPNSPVVAGEVSQYYLANAYAETEVRNAVTAVLAAYRGFDTLGEGVVVFSAVVVTLSVLRREVVA</sequence>
<dbReference type="NCBIfam" id="NF009159">
    <property type="entry name" value="PRK12504.1"/>
    <property type="match status" value="1"/>
</dbReference>
<gene>
    <name evidence="10" type="ORF">SAMN04487937_1943</name>
</gene>
<keyword evidence="11" id="KW-1185">Reference proteome</keyword>
<evidence type="ECO:0000256" key="1">
    <source>
        <dbReference type="ARBA" id="ARBA00004651"/>
    </source>
</evidence>
<dbReference type="OrthoDB" id="99605at2157"/>
<feature type="domain" description="MrpA C-terminal/MbhE" evidence="9">
    <location>
        <begin position="123"/>
        <end position="175"/>
    </location>
</feature>
<evidence type="ECO:0000256" key="3">
    <source>
        <dbReference type="ARBA" id="ARBA00022475"/>
    </source>
</evidence>
<keyword evidence="6 7" id="KW-0472">Membrane</keyword>
<protein>
    <submittedName>
        <fullName evidence="10">Multisubunit sodium/proton antiporter, MrpB subunit</fullName>
    </submittedName>
</protein>
<name>A0A1I6GPP8_HALSD</name>
<dbReference type="InterPro" id="IPR050616">
    <property type="entry name" value="CPA3_Na-H_Antiporter_A"/>
</dbReference>
<dbReference type="InterPro" id="IPR025383">
    <property type="entry name" value="MrpA_C/MbhD"/>
</dbReference>
<dbReference type="Proteomes" id="UP000198932">
    <property type="component" value="Unassembled WGS sequence"/>
</dbReference>
<dbReference type="EMBL" id="FOYN01000003">
    <property type="protein sequence ID" value="SFR44203.1"/>
    <property type="molecule type" value="Genomic_DNA"/>
</dbReference>
<accession>A0A1I6GPP8</accession>
<feature type="transmembrane region" description="Helical" evidence="7">
    <location>
        <begin position="55"/>
        <end position="73"/>
    </location>
</feature>
<feature type="domain" description="MrpA C-terminal/MbhD" evidence="8">
    <location>
        <begin position="13"/>
        <end position="76"/>
    </location>
</feature>
<dbReference type="GO" id="GO:0005886">
    <property type="term" value="C:plasma membrane"/>
    <property type="evidence" value="ECO:0007669"/>
    <property type="project" value="UniProtKB-SubCell"/>
</dbReference>
<dbReference type="STRING" id="35743.SAMN04487937_1943"/>